<evidence type="ECO:0000313" key="2">
    <source>
        <dbReference type="Proteomes" id="UP000344274"/>
    </source>
</evidence>
<sequence length="70" mass="8353">MKWLWQRMGSLWRDQRPVSEQEREKAFILALNKLQTLRVTSEGGMSIDPEEIREHVIASRHALKHFVRKP</sequence>
<dbReference type="EMBL" id="CABVHB010000012">
    <property type="protein sequence ID" value="VVM75946.1"/>
    <property type="molecule type" value="Genomic_DNA"/>
</dbReference>
<name>A0A5E6S5K0_PSEFL</name>
<proteinExistence type="predicted"/>
<organism evidence="1 2">
    <name type="scientific">Pseudomonas fluorescens</name>
    <dbReference type="NCBI Taxonomy" id="294"/>
    <lineage>
        <taxon>Bacteria</taxon>
        <taxon>Pseudomonadati</taxon>
        <taxon>Pseudomonadota</taxon>
        <taxon>Gammaproteobacteria</taxon>
        <taxon>Pseudomonadales</taxon>
        <taxon>Pseudomonadaceae</taxon>
        <taxon>Pseudomonas</taxon>
    </lineage>
</organism>
<dbReference type="Proteomes" id="UP000344274">
    <property type="component" value="Unassembled WGS sequence"/>
</dbReference>
<reference evidence="1 2" key="1">
    <citation type="submission" date="2019-09" db="EMBL/GenBank/DDBJ databases">
        <authorList>
            <person name="Chandra G."/>
            <person name="Truman W A."/>
        </authorList>
    </citation>
    <scope>NUCLEOTIDE SEQUENCE [LARGE SCALE GENOMIC DNA]</scope>
    <source>
        <strain evidence="1">PS673</strain>
    </source>
</reference>
<dbReference type="AlphaFoldDB" id="A0A5E6S5K0"/>
<gene>
    <name evidence="1" type="ORF">PS673_02022</name>
</gene>
<accession>A0A5E6S5K0</accession>
<protein>
    <submittedName>
        <fullName evidence="1">Uncharacterized protein</fullName>
    </submittedName>
</protein>
<evidence type="ECO:0000313" key="1">
    <source>
        <dbReference type="EMBL" id="VVM75946.1"/>
    </source>
</evidence>